<evidence type="ECO:0000313" key="3">
    <source>
        <dbReference type="Proteomes" id="UP000033572"/>
    </source>
</evidence>
<proteinExistence type="predicted"/>
<dbReference type="KEGG" id="mfol:DXT68_05805"/>
<dbReference type="Gene3D" id="3.10.180.10">
    <property type="entry name" value="2,3-Dihydroxybiphenyl 1,2-Dioxygenase, domain 1"/>
    <property type="match status" value="1"/>
</dbReference>
<feature type="domain" description="VOC" evidence="1">
    <location>
        <begin position="3"/>
        <end position="128"/>
    </location>
</feature>
<dbReference type="GeneID" id="94443898"/>
<comment type="caution">
    <text evidence="2">The sequence shown here is derived from an EMBL/GenBank/DDBJ whole genome shotgun (WGS) entry which is preliminary data.</text>
</comment>
<dbReference type="PATRIC" id="fig|104336.4.peg.3319"/>
<dbReference type="SUPFAM" id="SSF54593">
    <property type="entry name" value="Glyoxalase/Bleomycin resistance protein/Dihydroxybiphenyl dioxygenase"/>
    <property type="match status" value="1"/>
</dbReference>
<dbReference type="InterPro" id="IPR037523">
    <property type="entry name" value="VOC_core"/>
</dbReference>
<protein>
    <recommendedName>
        <fullName evidence="1">VOC domain-containing protein</fullName>
    </recommendedName>
</protein>
<keyword evidence="3" id="KW-1185">Reference proteome</keyword>
<dbReference type="AlphaFoldDB" id="A0A0F0KB88"/>
<name>A0A0F0KB88_9MICO</name>
<dbReference type="InterPro" id="IPR029068">
    <property type="entry name" value="Glyas_Bleomycin-R_OHBP_Dase"/>
</dbReference>
<reference evidence="2 3" key="1">
    <citation type="submission" date="2015-02" db="EMBL/GenBank/DDBJ databases">
        <title>Draft genome sequences of ten Microbacterium spp. with emphasis on heavy metal contaminated environments.</title>
        <authorList>
            <person name="Corretto E."/>
        </authorList>
    </citation>
    <scope>NUCLEOTIDE SEQUENCE [LARGE SCALE GENOMIC DNA]</scope>
    <source>
        <strain evidence="2 3">DSM 12966</strain>
    </source>
</reference>
<gene>
    <name evidence="2" type="ORF">RN50_03280</name>
</gene>
<evidence type="ECO:0000313" key="2">
    <source>
        <dbReference type="EMBL" id="KJL18172.1"/>
    </source>
</evidence>
<dbReference type="Proteomes" id="UP000033572">
    <property type="component" value="Unassembled WGS sequence"/>
</dbReference>
<accession>A0A0F0KB88</accession>
<dbReference type="Pfam" id="PF13669">
    <property type="entry name" value="Glyoxalase_4"/>
    <property type="match status" value="1"/>
</dbReference>
<dbReference type="EMBL" id="JYIU01000046">
    <property type="protein sequence ID" value="KJL18172.1"/>
    <property type="molecule type" value="Genomic_DNA"/>
</dbReference>
<organism evidence="2 3">
    <name type="scientific">Microbacterium foliorum</name>
    <dbReference type="NCBI Taxonomy" id="104336"/>
    <lineage>
        <taxon>Bacteria</taxon>
        <taxon>Bacillati</taxon>
        <taxon>Actinomycetota</taxon>
        <taxon>Actinomycetes</taxon>
        <taxon>Micrococcales</taxon>
        <taxon>Microbacteriaceae</taxon>
        <taxon>Microbacterium</taxon>
    </lineage>
</organism>
<dbReference type="PROSITE" id="PS51819">
    <property type="entry name" value="VOC"/>
    <property type="match status" value="1"/>
</dbReference>
<evidence type="ECO:0000259" key="1">
    <source>
        <dbReference type="PROSITE" id="PS51819"/>
    </source>
</evidence>
<sequence>MRGLHHVEIWVPSLDEAVESWSWLLARLGFALTGEWPDGRTWTAGSAYVTVTTSPNLSSAAHDRRRAGVNHLAFWGGTRIEVDAVLADAEAHGWHPLYHERYPHAGGPDHYAGWAENAQGFKVEIVADPPSE</sequence>
<dbReference type="RefSeq" id="WP_045255510.1">
    <property type="nucleotide sequence ID" value="NZ_CP031425.1"/>
</dbReference>